<feature type="domain" description="Nab N-terminal" evidence="8">
    <location>
        <begin position="8"/>
        <end position="36"/>
    </location>
</feature>
<protein>
    <recommendedName>
        <fullName evidence="12">NGFI-A binding protein</fullName>
    </recommendedName>
</protein>
<dbReference type="InterPro" id="IPR006989">
    <property type="entry name" value="NAB_co-repressor_dom"/>
</dbReference>
<feature type="compositionally biased region" description="Low complexity" evidence="7">
    <location>
        <begin position="69"/>
        <end position="82"/>
    </location>
</feature>
<dbReference type="GO" id="GO:0045892">
    <property type="term" value="P:negative regulation of DNA-templated transcription"/>
    <property type="evidence" value="ECO:0007669"/>
    <property type="project" value="InterPro"/>
</dbReference>
<accession>A0AA88HAP2</accession>
<dbReference type="InterPro" id="IPR039040">
    <property type="entry name" value="NAB_fam"/>
</dbReference>
<dbReference type="Proteomes" id="UP001187531">
    <property type="component" value="Unassembled WGS sequence"/>
</dbReference>
<keyword evidence="4" id="KW-0805">Transcription regulation</keyword>
<evidence type="ECO:0000259" key="9">
    <source>
        <dbReference type="Pfam" id="PF04905"/>
    </source>
</evidence>
<feature type="compositionally biased region" description="Polar residues" evidence="7">
    <location>
        <begin position="405"/>
        <end position="417"/>
    </location>
</feature>
<evidence type="ECO:0000256" key="1">
    <source>
        <dbReference type="ARBA" id="ARBA00004123"/>
    </source>
</evidence>
<dbReference type="FunFam" id="1.20.120.2010:FF:000001">
    <property type="entry name" value="NGFI-A-binding protein 1 isoform X1"/>
    <property type="match status" value="1"/>
</dbReference>
<keyword evidence="3" id="KW-0678">Repressor</keyword>
<keyword evidence="5" id="KW-0804">Transcription</keyword>
<dbReference type="Gene3D" id="1.20.120.2010">
    <property type="entry name" value="NAB conserved domain 2"/>
    <property type="match status" value="1"/>
</dbReference>
<feature type="region of interest" description="Disordered" evidence="7">
    <location>
        <begin position="399"/>
        <end position="454"/>
    </location>
</feature>
<dbReference type="InterPro" id="IPR038398">
    <property type="entry name" value="NCD2_sf"/>
</dbReference>
<dbReference type="Pfam" id="PF04905">
    <property type="entry name" value="NCD2"/>
    <property type="match status" value="1"/>
</dbReference>
<dbReference type="GO" id="GO:0005634">
    <property type="term" value="C:nucleus"/>
    <property type="evidence" value="ECO:0007669"/>
    <property type="project" value="UniProtKB-SubCell"/>
</dbReference>
<dbReference type="InterPro" id="IPR006988">
    <property type="entry name" value="Nab_N"/>
</dbReference>
<dbReference type="Pfam" id="PF04904">
    <property type="entry name" value="SAM_NCD1"/>
    <property type="match status" value="1"/>
</dbReference>
<reference evidence="10" key="1">
    <citation type="submission" date="2023-07" db="EMBL/GenBank/DDBJ databases">
        <title>Chromosome-level genome assembly of Artemia franciscana.</title>
        <authorList>
            <person name="Jo E."/>
        </authorList>
    </citation>
    <scope>NUCLEOTIDE SEQUENCE</scope>
    <source>
        <tissue evidence="10">Whole body</tissue>
    </source>
</reference>
<evidence type="ECO:0008006" key="12">
    <source>
        <dbReference type="Google" id="ProtNLM"/>
    </source>
</evidence>
<dbReference type="PANTHER" id="PTHR12623:SF10">
    <property type="entry name" value="NGFI-A-BINDING PROTEIN HOMOLOG"/>
    <property type="match status" value="1"/>
</dbReference>
<feature type="domain" description="NAB co-repressor" evidence="9">
    <location>
        <begin position="175"/>
        <end position="298"/>
    </location>
</feature>
<gene>
    <name evidence="10" type="ORF">QYM36_018019</name>
</gene>
<dbReference type="AlphaFoldDB" id="A0AA88HAP2"/>
<comment type="caution">
    <text evidence="10">The sequence shown here is derived from an EMBL/GenBank/DDBJ whole genome shotgun (WGS) entry which is preliminary data.</text>
</comment>
<feature type="region of interest" description="Disordered" evidence="7">
    <location>
        <begin position="64"/>
        <end position="118"/>
    </location>
</feature>
<keyword evidence="11" id="KW-1185">Reference proteome</keyword>
<proteinExistence type="inferred from homology"/>
<sequence length="519" mass="56596">MVAVTAQPSNESELQLYRVLQRANLLSYYDTFISQGLFQSPLFSSLPLSGFPLPISLSLGSNQINCPTQGSSSSRPQSAASGKNERNPSPQPSVRSSPPSPVLSIHGSGAPQSQGILGETISPSSAVASGLISAGQGSSQGSNFPQEVPGSPEPNQCVSEYPLSTSPNSGATPVLIESQIARLAASAEQLVQSLPGFDTRPVTTKKKFCKELEYISSLSEDDPRRMEEIRKYAAIYGRFDCKRRPEKPLTLHEVSVNEAAAQICCLVPALLTRRDELFPLARQVVRESGYQYSKGHSRSQAFGLKSEASSDGVSTRPAVKRSRVDAGDNFDEATIRRCQERLLQIDDELRILGDRSEELKVAQGCDQGSFSKAHVAAIQNQQQNLVSEQNEIMLQMKMSRKESKQNGNSSPNQQIGSPDTLESRLSSNDASPNPIGMNGVEETSDLSTRENKTEFKVNGTAEVYYPDRMQVLSSRGDNIIAVTNPALTYTTSTMMTQYSMEKHHQCPVPWTKQEPMSPK</sequence>
<evidence type="ECO:0000256" key="5">
    <source>
        <dbReference type="ARBA" id="ARBA00023163"/>
    </source>
</evidence>
<evidence type="ECO:0000256" key="2">
    <source>
        <dbReference type="ARBA" id="ARBA00008864"/>
    </source>
</evidence>
<evidence type="ECO:0000256" key="7">
    <source>
        <dbReference type="SAM" id="MobiDB-lite"/>
    </source>
</evidence>
<evidence type="ECO:0000256" key="4">
    <source>
        <dbReference type="ARBA" id="ARBA00023015"/>
    </source>
</evidence>
<keyword evidence="6" id="KW-0539">Nucleus</keyword>
<comment type="similarity">
    <text evidence="2">Belongs to the NAB family.</text>
</comment>
<feature type="compositionally biased region" description="Polar residues" evidence="7">
    <location>
        <begin position="135"/>
        <end position="145"/>
    </location>
</feature>
<organism evidence="10 11">
    <name type="scientific">Artemia franciscana</name>
    <name type="common">Brine shrimp</name>
    <name type="synonym">Artemia sanfranciscana</name>
    <dbReference type="NCBI Taxonomy" id="6661"/>
    <lineage>
        <taxon>Eukaryota</taxon>
        <taxon>Metazoa</taxon>
        <taxon>Ecdysozoa</taxon>
        <taxon>Arthropoda</taxon>
        <taxon>Crustacea</taxon>
        <taxon>Branchiopoda</taxon>
        <taxon>Anostraca</taxon>
        <taxon>Artemiidae</taxon>
        <taxon>Artemia</taxon>
    </lineage>
</organism>
<feature type="region of interest" description="Disordered" evidence="7">
    <location>
        <begin position="131"/>
        <end position="170"/>
    </location>
</feature>
<dbReference type="GO" id="GO:0003712">
    <property type="term" value="F:transcription coregulator activity"/>
    <property type="evidence" value="ECO:0007669"/>
    <property type="project" value="InterPro"/>
</dbReference>
<evidence type="ECO:0000256" key="6">
    <source>
        <dbReference type="ARBA" id="ARBA00023242"/>
    </source>
</evidence>
<feature type="compositionally biased region" description="Polar residues" evidence="7">
    <location>
        <begin position="153"/>
        <end position="170"/>
    </location>
</feature>
<dbReference type="EMBL" id="JAVRJZ010000088">
    <property type="protein sequence ID" value="KAK2703554.1"/>
    <property type="molecule type" value="Genomic_DNA"/>
</dbReference>
<comment type="subcellular location">
    <subcellularLocation>
        <location evidence="1">Nucleus</location>
    </subcellularLocation>
</comment>
<dbReference type="PANTHER" id="PTHR12623">
    <property type="entry name" value="NGFI-A BINDING PROTEIN"/>
    <property type="match status" value="1"/>
</dbReference>
<evidence type="ECO:0000259" key="8">
    <source>
        <dbReference type="Pfam" id="PF04904"/>
    </source>
</evidence>
<evidence type="ECO:0000313" key="10">
    <source>
        <dbReference type="EMBL" id="KAK2703554.1"/>
    </source>
</evidence>
<name>A0AA88HAP2_ARTSF</name>
<evidence type="ECO:0000313" key="11">
    <source>
        <dbReference type="Proteomes" id="UP001187531"/>
    </source>
</evidence>
<evidence type="ECO:0000256" key="3">
    <source>
        <dbReference type="ARBA" id="ARBA00022491"/>
    </source>
</evidence>